<feature type="transmembrane region" description="Helical" evidence="1">
    <location>
        <begin position="365"/>
        <end position="384"/>
    </location>
</feature>
<reference evidence="3 4" key="1">
    <citation type="submission" date="2023-07" db="EMBL/GenBank/DDBJ databases">
        <title>Sorghum-associated microbial communities from plants grown in Nebraska, USA.</title>
        <authorList>
            <person name="Schachtman D."/>
        </authorList>
    </citation>
    <scope>NUCLEOTIDE SEQUENCE [LARGE SCALE GENOMIC DNA]</scope>
    <source>
        <strain evidence="3 4">BE190</strain>
    </source>
</reference>
<comment type="caution">
    <text evidence="3">The sequence shown here is derived from an EMBL/GenBank/DDBJ whole genome shotgun (WGS) entry which is preliminary data.</text>
</comment>
<feature type="transmembrane region" description="Helical" evidence="1">
    <location>
        <begin position="103"/>
        <end position="120"/>
    </location>
</feature>
<dbReference type="Proteomes" id="UP001253595">
    <property type="component" value="Unassembled WGS sequence"/>
</dbReference>
<dbReference type="EMBL" id="JAVDVX010000003">
    <property type="protein sequence ID" value="MDR7090185.1"/>
    <property type="molecule type" value="Genomic_DNA"/>
</dbReference>
<dbReference type="PANTHER" id="PTHR30590:SF2">
    <property type="entry name" value="INNER MEMBRANE PROTEIN"/>
    <property type="match status" value="1"/>
</dbReference>
<evidence type="ECO:0000313" key="4">
    <source>
        <dbReference type="Proteomes" id="UP001253595"/>
    </source>
</evidence>
<accession>A0ABU1UYD9</accession>
<feature type="transmembrane region" description="Helical" evidence="1">
    <location>
        <begin position="290"/>
        <end position="316"/>
    </location>
</feature>
<feature type="transmembrane region" description="Helical" evidence="1">
    <location>
        <begin position="147"/>
        <end position="170"/>
    </location>
</feature>
<feature type="domain" description="DUF418" evidence="2">
    <location>
        <begin position="235"/>
        <end position="402"/>
    </location>
</feature>
<proteinExistence type="predicted"/>
<evidence type="ECO:0000256" key="1">
    <source>
        <dbReference type="SAM" id="Phobius"/>
    </source>
</evidence>
<protein>
    <recommendedName>
        <fullName evidence="2">DUF418 domain-containing protein</fullName>
    </recommendedName>
</protein>
<dbReference type="InterPro" id="IPR007349">
    <property type="entry name" value="DUF418"/>
</dbReference>
<keyword evidence="4" id="KW-1185">Reference proteome</keyword>
<feature type="transmembrane region" description="Helical" evidence="1">
    <location>
        <begin position="126"/>
        <end position="142"/>
    </location>
</feature>
<evidence type="ECO:0000259" key="2">
    <source>
        <dbReference type="Pfam" id="PF04235"/>
    </source>
</evidence>
<dbReference type="InterPro" id="IPR052529">
    <property type="entry name" value="Bact_Transport_Assoc"/>
</dbReference>
<keyword evidence="1" id="KW-0472">Membrane</keyword>
<gene>
    <name evidence="3" type="ORF">J2X05_002207</name>
</gene>
<feature type="transmembrane region" description="Helical" evidence="1">
    <location>
        <begin position="337"/>
        <end position="359"/>
    </location>
</feature>
<name>A0ABU1UYD9_9GAMM</name>
<feature type="transmembrane region" description="Helical" evidence="1">
    <location>
        <begin position="259"/>
        <end position="278"/>
    </location>
</feature>
<dbReference type="RefSeq" id="WP_310072312.1">
    <property type="nucleotide sequence ID" value="NZ_JAVDVX010000003.1"/>
</dbReference>
<dbReference type="PANTHER" id="PTHR30590">
    <property type="entry name" value="INNER MEMBRANE PROTEIN"/>
    <property type="match status" value="1"/>
</dbReference>
<dbReference type="Pfam" id="PF04235">
    <property type="entry name" value="DUF418"/>
    <property type="match status" value="1"/>
</dbReference>
<evidence type="ECO:0000313" key="3">
    <source>
        <dbReference type="EMBL" id="MDR7090185.1"/>
    </source>
</evidence>
<sequence length="419" mass="47722">MTASIPSPHPIHKMDRIVTLDVLRGFALFGILYAHMIFWYAGGPLPQETYQLYKDLGSGIAIGTYMIFILSKFFAIFSFLFGLSFHIQIQGLVQRHEPVLTRFGWRLAILGVIGALHHIFWRADILTIYVPLGFLLLFFRNLSNKTLLIVGSLLVLNIPTKCAELISILLRDQLQLIQEDHKTAGAAYYEIIKNSNFAQMIQHNIHAVTEKLTYQINSGRGFITFGFFLLGMLAGRMQWFVNIDQHQARFKQVLKRSGWILLITVLVGIAFGTTTFALKIDMQNTPFAGWIGGFILEIFNTSLTLIYITGISLLILKPKWEARLSPLASVGKMALSVYLSQSVIGVFLFFNIGLGLFTLTSPGQNALLCIAIFTTQILICRWWLKYFSYGPIEWLWRSATDLKWQPLYNRRVEIKLNKN</sequence>
<feature type="transmembrane region" description="Helical" evidence="1">
    <location>
        <begin position="22"/>
        <end position="42"/>
    </location>
</feature>
<organism evidence="3 4">
    <name type="scientific">Cellvibrio fibrivorans</name>
    <dbReference type="NCBI Taxonomy" id="126350"/>
    <lineage>
        <taxon>Bacteria</taxon>
        <taxon>Pseudomonadati</taxon>
        <taxon>Pseudomonadota</taxon>
        <taxon>Gammaproteobacteria</taxon>
        <taxon>Cellvibrionales</taxon>
        <taxon>Cellvibrionaceae</taxon>
        <taxon>Cellvibrio</taxon>
    </lineage>
</organism>
<feature type="transmembrane region" description="Helical" evidence="1">
    <location>
        <begin position="62"/>
        <end position="83"/>
    </location>
</feature>
<feature type="transmembrane region" description="Helical" evidence="1">
    <location>
        <begin position="221"/>
        <end position="239"/>
    </location>
</feature>
<keyword evidence="1" id="KW-1133">Transmembrane helix</keyword>
<keyword evidence="1" id="KW-0812">Transmembrane</keyword>